<gene>
    <name evidence="7" type="ORF">B1P95_08190</name>
    <name evidence="8" type="ORF">DKP91_09640</name>
    <name evidence="6" type="ORF">KYX88_01705</name>
</gene>
<dbReference type="Pfam" id="PF01380">
    <property type="entry name" value="SIS"/>
    <property type="match status" value="1"/>
</dbReference>
<dbReference type="Pfam" id="PF01418">
    <property type="entry name" value="HTH_6"/>
    <property type="match status" value="1"/>
</dbReference>
<dbReference type="PANTHER" id="PTHR30514">
    <property type="entry name" value="GLUCOKINASE"/>
    <property type="match status" value="1"/>
</dbReference>
<feature type="domain" description="HTH rpiR-type" evidence="4">
    <location>
        <begin position="1"/>
        <end position="68"/>
    </location>
</feature>
<dbReference type="PROSITE" id="PS51071">
    <property type="entry name" value="HTH_RPIR"/>
    <property type="match status" value="1"/>
</dbReference>
<evidence type="ECO:0000259" key="5">
    <source>
        <dbReference type="PROSITE" id="PS51464"/>
    </source>
</evidence>
<dbReference type="CDD" id="cd05013">
    <property type="entry name" value="SIS_RpiR"/>
    <property type="match status" value="1"/>
</dbReference>
<feature type="domain" description="SIS" evidence="5">
    <location>
        <begin position="107"/>
        <end position="252"/>
    </location>
</feature>
<protein>
    <submittedName>
        <fullName evidence="7">MurR/RpiR family transcriptional regulator</fullName>
    </submittedName>
</protein>
<name>A0A1L2G5M5_ENTFC</name>
<reference evidence="8 10" key="2">
    <citation type="submission" date="2018-05" db="EMBL/GenBank/DDBJ databases">
        <title>Vancomycin-resistant Enterococcus faecium strain from Chelyabinsk, Russia.</title>
        <authorList>
            <person name="Gostev V."/>
            <person name="Goncharov A."/>
            <person name="Kolodzhieva V."/>
            <person name="Suvorov A."/>
            <person name="Sidorenko S."/>
            <person name="Zueva L."/>
        </authorList>
    </citation>
    <scope>NUCLEOTIDE SEQUENCE [LARGE SCALE GENOMIC DNA]</scope>
    <source>
        <strain evidence="8 10">20</strain>
    </source>
</reference>
<evidence type="ECO:0000256" key="2">
    <source>
        <dbReference type="ARBA" id="ARBA00023125"/>
    </source>
</evidence>
<dbReference type="InterPro" id="IPR047640">
    <property type="entry name" value="RpiR-like"/>
</dbReference>
<dbReference type="SUPFAM" id="SSF46689">
    <property type="entry name" value="Homeodomain-like"/>
    <property type="match status" value="1"/>
</dbReference>
<organism evidence="7 9">
    <name type="scientific">Enterococcus faecium</name>
    <name type="common">Streptococcus faecium</name>
    <dbReference type="NCBI Taxonomy" id="1352"/>
    <lineage>
        <taxon>Bacteria</taxon>
        <taxon>Bacillati</taxon>
        <taxon>Bacillota</taxon>
        <taxon>Bacilli</taxon>
        <taxon>Lactobacillales</taxon>
        <taxon>Enterococcaceae</taxon>
        <taxon>Enterococcus</taxon>
    </lineage>
</organism>
<evidence type="ECO:0000313" key="10">
    <source>
        <dbReference type="Proteomes" id="UP000249070"/>
    </source>
</evidence>
<keyword evidence="1" id="KW-0805">Transcription regulation</keyword>
<dbReference type="SUPFAM" id="SSF53697">
    <property type="entry name" value="SIS domain"/>
    <property type="match status" value="1"/>
</dbReference>
<evidence type="ECO:0000256" key="1">
    <source>
        <dbReference type="ARBA" id="ARBA00023015"/>
    </source>
</evidence>
<evidence type="ECO:0000313" key="7">
    <source>
        <dbReference type="EMBL" id="OOL82641.1"/>
    </source>
</evidence>
<dbReference type="InterPro" id="IPR035472">
    <property type="entry name" value="RpiR-like_SIS"/>
</dbReference>
<sequence length="252" mass="28719">MDTKLSESEKYLWDFIQSHILEIPSYSIVKLSEYANVSTATVVRTMKKKGYEGFTSFKHSLKEKENTNINFAALDKVDEGIKTAILKNEQEVIRTINMVESGNIEDAIQRIKAARRIMIFARGFSELIAQEMMVKFQLTGKYCEMHTDPNIIKNISRKLSKDDIVIFVSLNGETKELTTAAENCYKAEIGTILLTANRHSSLMEHIEIPFVGFKSEGSFFPDYEVRSRLPLSILARILLDSYALRTSGFTQH</sequence>
<evidence type="ECO:0000256" key="3">
    <source>
        <dbReference type="ARBA" id="ARBA00023163"/>
    </source>
</evidence>
<evidence type="ECO:0000313" key="8">
    <source>
        <dbReference type="EMBL" id="PZM55397.1"/>
    </source>
</evidence>
<accession>A0A1L2G5M5</accession>
<dbReference type="InterPro" id="IPR009057">
    <property type="entry name" value="Homeodomain-like_sf"/>
</dbReference>
<dbReference type="PANTHER" id="PTHR30514:SF21">
    <property type="entry name" value="RPIR-FAMILY TRANSCRIPTIONAL REGULATOR"/>
    <property type="match status" value="1"/>
</dbReference>
<dbReference type="EMBL" id="MVGJ01000037">
    <property type="protein sequence ID" value="OOL82641.1"/>
    <property type="molecule type" value="Genomic_DNA"/>
</dbReference>
<dbReference type="GO" id="GO:1901135">
    <property type="term" value="P:carbohydrate derivative metabolic process"/>
    <property type="evidence" value="ECO:0007669"/>
    <property type="project" value="InterPro"/>
</dbReference>
<dbReference type="InterPro" id="IPR001347">
    <property type="entry name" value="SIS_dom"/>
</dbReference>
<dbReference type="InterPro" id="IPR000281">
    <property type="entry name" value="HTH_RpiR"/>
</dbReference>
<evidence type="ECO:0000259" key="4">
    <source>
        <dbReference type="PROSITE" id="PS51071"/>
    </source>
</evidence>
<evidence type="ECO:0000313" key="9">
    <source>
        <dbReference type="Proteomes" id="UP000191171"/>
    </source>
</evidence>
<reference evidence="7 9" key="1">
    <citation type="submission" date="2017-02" db="EMBL/GenBank/DDBJ databases">
        <title>Clonality and virulence of isolates of VRE in Hematopoietic Stem Cell Transplanted (HSCT) patients.</title>
        <authorList>
            <person name="Marchi A.P."/>
            <person name="Martins R.C."/>
            <person name="Marie S.K."/>
            <person name="Levin A.S."/>
            <person name="Costa S.F."/>
        </authorList>
    </citation>
    <scope>NUCLEOTIDE SEQUENCE [LARGE SCALE GENOMIC DNA]</scope>
    <source>
        <strain evidence="7 9">LIM1759</strain>
    </source>
</reference>
<dbReference type="Gene3D" id="3.40.50.10490">
    <property type="entry name" value="Glucose-6-phosphate isomerase like protein, domain 1"/>
    <property type="match status" value="1"/>
</dbReference>
<dbReference type="EMBL" id="QHGU01000045">
    <property type="protein sequence ID" value="PZM55397.1"/>
    <property type="molecule type" value="Genomic_DNA"/>
</dbReference>
<dbReference type="Gene3D" id="1.10.10.10">
    <property type="entry name" value="Winged helix-like DNA-binding domain superfamily/Winged helix DNA-binding domain"/>
    <property type="match status" value="1"/>
</dbReference>
<dbReference type="InterPro" id="IPR036388">
    <property type="entry name" value="WH-like_DNA-bd_sf"/>
</dbReference>
<dbReference type="EMBL" id="JAIFOC010000012">
    <property type="protein sequence ID" value="MBX4221568.1"/>
    <property type="molecule type" value="Genomic_DNA"/>
</dbReference>
<dbReference type="AlphaFoldDB" id="A0A1L2G5M5"/>
<dbReference type="Proteomes" id="UP000191171">
    <property type="component" value="Unassembled WGS sequence"/>
</dbReference>
<dbReference type="GO" id="GO:0003700">
    <property type="term" value="F:DNA-binding transcription factor activity"/>
    <property type="evidence" value="ECO:0007669"/>
    <property type="project" value="InterPro"/>
</dbReference>
<dbReference type="Proteomes" id="UP000249070">
    <property type="component" value="Unassembled WGS sequence"/>
</dbReference>
<dbReference type="InterPro" id="IPR046348">
    <property type="entry name" value="SIS_dom_sf"/>
</dbReference>
<comment type="caution">
    <text evidence="7">The sequence shown here is derived from an EMBL/GenBank/DDBJ whole genome shotgun (WGS) entry which is preliminary data.</text>
</comment>
<keyword evidence="3" id="KW-0804">Transcription</keyword>
<evidence type="ECO:0000313" key="6">
    <source>
        <dbReference type="EMBL" id="MBX4221568.1"/>
    </source>
</evidence>
<keyword evidence="2" id="KW-0238">DNA-binding</keyword>
<proteinExistence type="predicted"/>
<dbReference type="RefSeq" id="WP_002331208.1">
    <property type="nucleotide sequence ID" value="NZ_AP022341.1"/>
</dbReference>
<reference evidence="6" key="3">
    <citation type="journal article" date="2022" name="J. Anim. Sci.">
        <title>Whole genome sequence analyses-based assessment of virulence potential and antimicrobial susceptibilities and resistance of Enterococcus faecium strains isolated from commercial swine and cattle probiotic products.</title>
        <authorList>
            <person name="Shridhar P.B."/>
            <person name="Amachawadi R.G."/>
            <person name="Tokach M."/>
            <person name="Patel I."/>
            <person name="Gangiredla J."/>
            <person name="Mammel M."/>
            <person name="Nagaraja T.G."/>
        </authorList>
    </citation>
    <scope>NUCLEOTIDE SEQUENCE</scope>
    <source>
        <strain evidence="6">EF215</strain>
    </source>
</reference>
<dbReference type="PROSITE" id="PS51464">
    <property type="entry name" value="SIS"/>
    <property type="match status" value="1"/>
</dbReference>
<dbReference type="GO" id="GO:0097367">
    <property type="term" value="F:carbohydrate derivative binding"/>
    <property type="evidence" value="ECO:0007669"/>
    <property type="project" value="InterPro"/>
</dbReference>
<dbReference type="GO" id="GO:0003677">
    <property type="term" value="F:DNA binding"/>
    <property type="evidence" value="ECO:0007669"/>
    <property type="project" value="UniProtKB-KW"/>
</dbReference>
<dbReference type="Proteomes" id="UP001139644">
    <property type="component" value="Unassembled WGS sequence"/>
</dbReference>